<reference evidence="1" key="2">
    <citation type="submission" date="2022-06" db="UniProtKB">
        <authorList>
            <consortium name="EnsemblMetazoa"/>
        </authorList>
    </citation>
    <scope>IDENTIFICATION</scope>
    <source>
        <strain evidence="1">DF5081</strain>
    </source>
</reference>
<protein>
    <submittedName>
        <fullName evidence="1">Uncharacterized protein</fullName>
    </submittedName>
</protein>
<sequence length="325" mass="36741">MNDDLEKTLQDASYTLNSGNIVGACNQVIDCLKDKTLKNDEIEKADMFVVEFYNYGSNHLKQLEDQIAEGADFEDCYSATQAQFSICLDKLRNIQLTCGPGSEKLLGYHNNLIALYKTIYDLKFNMFTVYHSLRIFTLEMLNNLNNLSYFQQTGRRRSALPDVYSTIISSAEGIENVMMRKAKTTSFTESNFVHFLYAHLTLADLIYLWNSMFENIEDHTAVCVHLISALECANSITQCVAFQNNITVLFDLLQSVDAKFTSLKFEDTAYMNFSGLLKTLLTNVDASTLSDEHQKTYYSLQEKVLAVQNEFEMGSSGPSNGGYCS</sequence>
<reference evidence="2" key="1">
    <citation type="submission" date="2010-08" db="EMBL/GenBank/DDBJ databases">
        <authorList>
            <consortium name="Caenorhabditis japonica Sequencing Consortium"/>
            <person name="Wilson R.K."/>
        </authorList>
    </citation>
    <scope>NUCLEOTIDE SEQUENCE [LARGE SCALE GENOMIC DNA]</scope>
    <source>
        <strain evidence="2">DF5081</strain>
    </source>
</reference>
<dbReference type="PROSITE" id="PS51257">
    <property type="entry name" value="PROKAR_LIPOPROTEIN"/>
    <property type="match status" value="1"/>
</dbReference>
<evidence type="ECO:0000313" key="1">
    <source>
        <dbReference type="EnsemblMetazoa" id="CJA12915b.1"/>
    </source>
</evidence>
<organism evidence="1 2">
    <name type="scientific">Caenorhabditis japonica</name>
    <dbReference type="NCBI Taxonomy" id="281687"/>
    <lineage>
        <taxon>Eukaryota</taxon>
        <taxon>Metazoa</taxon>
        <taxon>Ecdysozoa</taxon>
        <taxon>Nematoda</taxon>
        <taxon>Chromadorea</taxon>
        <taxon>Rhabditida</taxon>
        <taxon>Rhabditina</taxon>
        <taxon>Rhabditomorpha</taxon>
        <taxon>Rhabditoidea</taxon>
        <taxon>Rhabditidae</taxon>
        <taxon>Peloderinae</taxon>
        <taxon>Caenorhabditis</taxon>
    </lineage>
</organism>
<evidence type="ECO:0000313" key="2">
    <source>
        <dbReference type="Proteomes" id="UP000005237"/>
    </source>
</evidence>
<accession>A0A8R1HZJ4</accession>
<name>A0A8R1HZJ4_CAEJA</name>
<dbReference type="AlphaFoldDB" id="A0A8R1HZJ4"/>
<dbReference type="EnsemblMetazoa" id="CJA12915b.1">
    <property type="protein sequence ID" value="CJA12915b.1"/>
    <property type="gene ID" value="WBGene00132119"/>
</dbReference>
<keyword evidence="2" id="KW-1185">Reference proteome</keyword>
<dbReference type="Proteomes" id="UP000005237">
    <property type="component" value="Unassembled WGS sequence"/>
</dbReference>
<proteinExistence type="predicted"/>